<dbReference type="EMBL" id="MT141478">
    <property type="protein sequence ID" value="QJA62666.1"/>
    <property type="molecule type" value="Genomic_DNA"/>
</dbReference>
<sequence length="776" mass="78700">MLILDATTKSLKVVLAGAVATTQLPVVAHYTDITTTAYTPGSNDTVTNSTTAVEFVAAPAASTQRHVESISVYNVDTASATVTIQYVSAGGTRQIIKVVLLTLETLIYEDGYGWQSIDANGQIKLSASSDKVSHSLATAVSDMLFASGVGQFIKKTLAEGRTLLGLDGATTTIAVGGGTGVAPVWTTATGTGAPVRATSPTLVTPLLGTPTSGVLTNATGLPLAGLVPGTAESDFICATTTPFTWVKKTLAEAKTILGLLSDVPAATAESDFIVAGASPFAWIKKTLVEAKALLGLVITAGKTITCTQNTDLDEAVPMSSKAPKDNPTFTGVVTASTISRINQTNAIENTSKLLQTEDIISDFVVTGLLPATSANLISDISAGHAYVTGVRVNKAVTSKTYTASVDTYVDVNSAGTYTFPEVALGAAAPAITADSIRLAKVVTAATAITSVTDLRTSSLAIIVNGSERMRINSAGNVGIGTTSPGYKLDVIQSGANAGVRISGGTNPQFRVTDGTIHAKLQVYTGGNTVLFGTESNHPTSVYTDNLPRVTILGNGNVGIGTTSPTAVLHLKAGTAAANTAPLKFTSGALLTTPEAGAMEFLTDAYYGTITTGAARKTFAFLESPIFTTPALGTPTSGVMTNVTGLPSAGLTVGAKTHTVIIPVPDPGGAGVDIAAGYILWTPSVAVTITKVYTAAETAWVAAAAANDATVTVTNAAVGAVATLNIVTALAAGSNTDMGAITNASVVAGTNVTIAVTANGTADAPRQNIQIEYTTVN</sequence>
<gene>
    <name evidence="2" type="ORF">MM415A01194_0008</name>
    <name evidence="1" type="ORF">MM415B00742_0006</name>
</gene>
<protein>
    <submittedName>
        <fullName evidence="2">Putative tail collar domain protein</fullName>
    </submittedName>
</protein>
<dbReference type="AlphaFoldDB" id="A0A6M3K7W2"/>
<organism evidence="2">
    <name type="scientific">viral metagenome</name>
    <dbReference type="NCBI Taxonomy" id="1070528"/>
    <lineage>
        <taxon>unclassified sequences</taxon>
        <taxon>metagenomes</taxon>
        <taxon>organismal metagenomes</taxon>
    </lineage>
</organism>
<evidence type="ECO:0000313" key="1">
    <source>
        <dbReference type="EMBL" id="QJA62666.1"/>
    </source>
</evidence>
<reference evidence="2" key="1">
    <citation type="submission" date="2020-03" db="EMBL/GenBank/DDBJ databases">
        <title>The deep terrestrial virosphere.</title>
        <authorList>
            <person name="Holmfeldt K."/>
            <person name="Nilsson E."/>
            <person name="Simone D."/>
            <person name="Lopez-Fernandez M."/>
            <person name="Wu X."/>
            <person name="de Brujin I."/>
            <person name="Lundin D."/>
            <person name="Andersson A."/>
            <person name="Bertilsson S."/>
            <person name="Dopson M."/>
        </authorList>
    </citation>
    <scope>NUCLEOTIDE SEQUENCE</scope>
    <source>
        <strain evidence="2">MM415A01194</strain>
        <strain evidence="1">MM415B00742</strain>
    </source>
</reference>
<name>A0A6M3K7W2_9ZZZZ</name>
<proteinExistence type="predicted"/>
<dbReference type="EMBL" id="MT142308">
    <property type="protein sequence ID" value="QJA77889.1"/>
    <property type="molecule type" value="Genomic_DNA"/>
</dbReference>
<accession>A0A6M3K7W2</accession>
<evidence type="ECO:0000313" key="2">
    <source>
        <dbReference type="EMBL" id="QJA77889.1"/>
    </source>
</evidence>